<keyword evidence="4 9" id="KW-1133">Transmembrane helix</keyword>
<keyword evidence="7" id="KW-0325">Glycoprotein</keyword>
<dbReference type="GO" id="GO:0005886">
    <property type="term" value="C:plasma membrane"/>
    <property type="evidence" value="ECO:0007669"/>
    <property type="project" value="UniProtKB-SubCell"/>
</dbReference>
<evidence type="ECO:0008006" key="12">
    <source>
        <dbReference type="Google" id="ProtNLM"/>
    </source>
</evidence>
<reference evidence="10" key="1">
    <citation type="submission" date="2023-11" db="EMBL/GenBank/DDBJ databases">
        <title>Genome assemblies of two species of porcelain crab, Petrolisthes cinctipes and Petrolisthes manimaculis (Anomura: Porcellanidae).</title>
        <authorList>
            <person name="Angst P."/>
        </authorList>
    </citation>
    <scope>NUCLEOTIDE SEQUENCE</scope>
    <source>
        <strain evidence="10">PB745_02</strain>
        <tissue evidence="10">Gill</tissue>
    </source>
</reference>
<evidence type="ECO:0000256" key="3">
    <source>
        <dbReference type="ARBA" id="ARBA00022692"/>
    </source>
</evidence>
<evidence type="ECO:0000256" key="9">
    <source>
        <dbReference type="SAM" id="Phobius"/>
    </source>
</evidence>
<dbReference type="InterPro" id="IPR052192">
    <property type="entry name" value="Insect_Ionotropic_Sensory_Rcpt"/>
</dbReference>
<keyword evidence="11" id="KW-1185">Reference proteome</keyword>
<dbReference type="PANTHER" id="PTHR42643:SF24">
    <property type="entry name" value="IONOTROPIC RECEPTOR 60A"/>
    <property type="match status" value="1"/>
</dbReference>
<evidence type="ECO:0000313" key="11">
    <source>
        <dbReference type="Proteomes" id="UP001292094"/>
    </source>
</evidence>
<organism evidence="10 11">
    <name type="scientific">Petrolisthes manimaculis</name>
    <dbReference type="NCBI Taxonomy" id="1843537"/>
    <lineage>
        <taxon>Eukaryota</taxon>
        <taxon>Metazoa</taxon>
        <taxon>Ecdysozoa</taxon>
        <taxon>Arthropoda</taxon>
        <taxon>Crustacea</taxon>
        <taxon>Multicrustacea</taxon>
        <taxon>Malacostraca</taxon>
        <taxon>Eumalacostraca</taxon>
        <taxon>Eucarida</taxon>
        <taxon>Decapoda</taxon>
        <taxon>Pleocyemata</taxon>
        <taxon>Anomura</taxon>
        <taxon>Galatheoidea</taxon>
        <taxon>Porcellanidae</taxon>
        <taxon>Petrolisthes</taxon>
    </lineage>
</organism>
<evidence type="ECO:0000256" key="2">
    <source>
        <dbReference type="ARBA" id="ARBA00022475"/>
    </source>
</evidence>
<dbReference type="AlphaFoldDB" id="A0AAE1UFW5"/>
<dbReference type="EMBL" id="JAWZYT010000795">
    <property type="protein sequence ID" value="KAK4318861.1"/>
    <property type="molecule type" value="Genomic_DNA"/>
</dbReference>
<evidence type="ECO:0000256" key="7">
    <source>
        <dbReference type="ARBA" id="ARBA00023180"/>
    </source>
</evidence>
<dbReference type="SUPFAM" id="SSF53850">
    <property type="entry name" value="Periplasmic binding protein-like II"/>
    <property type="match status" value="1"/>
</dbReference>
<comment type="subcellular location">
    <subcellularLocation>
        <location evidence="1">Cell membrane</location>
        <topology evidence="1">Multi-pass membrane protein</topology>
    </subcellularLocation>
</comment>
<gene>
    <name evidence="10" type="ORF">Pmani_010183</name>
</gene>
<evidence type="ECO:0000256" key="6">
    <source>
        <dbReference type="ARBA" id="ARBA00023170"/>
    </source>
</evidence>
<comment type="caution">
    <text evidence="10">The sequence shown here is derived from an EMBL/GenBank/DDBJ whole genome shotgun (WGS) entry which is preliminary data.</text>
</comment>
<keyword evidence="3 9" id="KW-0812">Transmembrane</keyword>
<feature type="transmembrane region" description="Helical" evidence="9">
    <location>
        <begin position="162"/>
        <end position="181"/>
    </location>
</feature>
<evidence type="ECO:0000256" key="4">
    <source>
        <dbReference type="ARBA" id="ARBA00022989"/>
    </source>
</evidence>
<evidence type="ECO:0000313" key="10">
    <source>
        <dbReference type="EMBL" id="KAK4318861.1"/>
    </source>
</evidence>
<dbReference type="Gene3D" id="3.40.190.10">
    <property type="entry name" value="Periplasmic binding protein-like II"/>
    <property type="match status" value="1"/>
</dbReference>
<keyword evidence="6" id="KW-0675">Receptor</keyword>
<name>A0AAE1UFW5_9EUCA</name>
<dbReference type="Proteomes" id="UP001292094">
    <property type="component" value="Unassembled WGS sequence"/>
</dbReference>
<keyword evidence="5 9" id="KW-0472">Membrane</keyword>
<evidence type="ECO:0000256" key="1">
    <source>
        <dbReference type="ARBA" id="ARBA00004651"/>
    </source>
</evidence>
<evidence type="ECO:0000256" key="5">
    <source>
        <dbReference type="ARBA" id="ARBA00023136"/>
    </source>
</evidence>
<evidence type="ECO:0000256" key="8">
    <source>
        <dbReference type="SAM" id="MobiDB-lite"/>
    </source>
</evidence>
<accession>A0AAE1UFW5</accession>
<protein>
    <recommendedName>
        <fullName evidence="12">Ionotropic glutamate receptor L-glutamate and glycine-binding domain-containing protein</fullName>
    </recommendedName>
</protein>
<sequence>MGSKRTSGLATGHPPGAHQLGFQMSGTRIKQWVWHFPVSVGLPGLPGFIQVTPNGPNGTLKVFGPLTRIMTIIAASLNSCVEYTTPSDNLFGNKDPNGNWTGILGLTQTMEVDLTGTAMTLDLERWEDFSVSVPLRSYDREIVYIRPVPEADLTGFIRPYTPLVWCLVLVTLLVVWVTLWVTQHHQADLTKHRP</sequence>
<proteinExistence type="predicted"/>
<feature type="region of interest" description="Disordered" evidence="8">
    <location>
        <begin position="1"/>
        <end position="20"/>
    </location>
</feature>
<keyword evidence="2" id="KW-1003">Cell membrane</keyword>
<dbReference type="PANTHER" id="PTHR42643">
    <property type="entry name" value="IONOTROPIC RECEPTOR 20A-RELATED"/>
    <property type="match status" value="1"/>
</dbReference>